<evidence type="ECO:0000313" key="1">
    <source>
        <dbReference type="EMBL" id="QXV76153.1"/>
    </source>
</evidence>
<dbReference type="Proteomes" id="UP000827883">
    <property type="component" value="Segment"/>
</dbReference>
<dbReference type="EMBL" id="MZ501051">
    <property type="protein sequence ID" value="QXV76153.1"/>
    <property type="molecule type" value="Genomic_DNA"/>
</dbReference>
<reference evidence="1" key="1">
    <citation type="journal article" date="2021" name="PLoS Biol.">
        <title>Systematic exploration of Escherichia coli phage-host interactions with the BASEL phage collection.</title>
        <authorList>
            <person name="Maffei E."/>
            <person name="Shaidullina A."/>
            <person name="Burkolter M."/>
            <person name="Heyer Y."/>
            <person name="Estermann F."/>
            <person name="Druelle V."/>
            <person name="Sauer P."/>
            <person name="Willi L."/>
            <person name="Michaelis S."/>
            <person name="Hilbi H."/>
            <person name="Thaler D.S."/>
            <person name="Harms A."/>
        </authorList>
    </citation>
    <scope>NUCLEOTIDE SEQUENCE</scope>
    <source>
        <strain evidence="1">Bas01</strain>
    </source>
</reference>
<accession>A0AAE8AYR8</accession>
<sequence length="125" mass="14478">MGLRPLRIFMAIETFKWCTQIQGGSASFSNTNNVRIVSFGNGYEQRGTGGYRSNKRSYQMTYTNKDWRDVMDFCFNHIITPFFWTTPQGDTSMFVIQQDSISVTPLSKEVHTVNMQFVEVFSSMR</sequence>
<proteinExistence type="predicted"/>
<protein>
    <submittedName>
        <fullName evidence="1">Minor tail protein</fullName>
    </submittedName>
</protein>
<dbReference type="InterPro" id="IPR010265">
    <property type="entry name" value="Phage_lambda_TipM"/>
</dbReference>
<organism evidence="1 2">
    <name type="scientific">Escherichia phage AugustePiccard</name>
    <dbReference type="NCBI Taxonomy" id="2851954"/>
    <lineage>
        <taxon>Viruses</taxon>
        <taxon>Duplodnaviria</taxon>
        <taxon>Heunggongvirae</taxon>
        <taxon>Uroviricota</taxon>
        <taxon>Caudoviricetes</taxon>
        <taxon>Drexlerviridae</taxon>
        <taxon>Braunvirinae</taxon>
        <taxon>Augustepiccardvirus</taxon>
        <taxon>Augustepiccardvirus augustepiccard</taxon>
    </lineage>
</organism>
<keyword evidence="2" id="KW-1185">Reference proteome</keyword>
<name>A0AAE8AYR8_9CAUD</name>
<evidence type="ECO:0000313" key="2">
    <source>
        <dbReference type="Proteomes" id="UP000827883"/>
    </source>
</evidence>
<gene>
    <name evidence="1" type="ORF">bas01_0022</name>
</gene>
<dbReference type="Pfam" id="PF05939">
    <property type="entry name" value="Phage_min_tail"/>
    <property type="match status" value="1"/>
</dbReference>